<dbReference type="InterPro" id="IPR026642">
    <property type="entry name" value="Glcci1/FAM117"/>
</dbReference>
<feature type="compositionally biased region" description="Polar residues" evidence="2">
    <location>
        <begin position="45"/>
        <end position="54"/>
    </location>
</feature>
<organism evidence="3 4">
    <name type="scientific">Lottia gigantea</name>
    <name type="common">Giant owl limpet</name>
    <dbReference type="NCBI Taxonomy" id="225164"/>
    <lineage>
        <taxon>Eukaryota</taxon>
        <taxon>Metazoa</taxon>
        <taxon>Spiralia</taxon>
        <taxon>Lophotrochozoa</taxon>
        <taxon>Mollusca</taxon>
        <taxon>Gastropoda</taxon>
        <taxon>Patellogastropoda</taxon>
        <taxon>Lottioidea</taxon>
        <taxon>Lottiidae</taxon>
        <taxon>Lottia</taxon>
    </lineage>
</organism>
<dbReference type="OrthoDB" id="10037581at2759"/>
<dbReference type="HOGENOM" id="CLU_033432_3_2_1"/>
<feature type="compositionally biased region" description="Polar residues" evidence="2">
    <location>
        <begin position="188"/>
        <end position="200"/>
    </location>
</feature>
<feature type="compositionally biased region" description="Polar residues" evidence="2">
    <location>
        <begin position="83"/>
        <end position="97"/>
    </location>
</feature>
<dbReference type="Proteomes" id="UP000030746">
    <property type="component" value="Unassembled WGS sequence"/>
</dbReference>
<dbReference type="KEGG" id="lgi:LOTGIDRAFT_238699"/>
<protein>
    <recommendedName>
        <fullName evidence="5">Glucocorticoid-induced transcript 1 protein</fullName>
    </recommendedName>
</protein>
<evidence type="ECO:0000256" key="2">
    <source>
        <dbReference type="SAM" id="MobiDB-lite"/>
    </source>
</evidence>
<feature type="region of interest" description="Disordered" evidence="2">
    <location>
        <begin position="1"/>
        <end position="99"/>
    </location>
</feature>
<proteinExistence type="predicted"/>
<evidence type="ECO:0008006" key="5">
    <source>
        <dbReference type="Google" id="ProtNLM"/>
    </source>
</evidence>
<feature type="region of interest" description="Disordered" evidence="2">
    <location>
        <begin position="288"/>
        <end position="309"/>
    </location>
</feature>
<dbReference type="PANTHER" id="PTHR14972:SF8">
    <property type="entry name" value="GLUCOCORTICOID-INDUCED TRANSCRIPT 1 PROTEIN-LIKE ISOFORM X1"/>
    <property type="match status" value="1"/>
</dbReference>
<dbReference type="PANTHER" id="PTHR14972">
    <property type="entry name" value="AGAP011572-PA"/>
    <property type="match status" value="1"/>
</dbReference>
<dbReference type="AlphaFoldDB" id="V4CD03"/>
<gene>
    <name evidence="3" type="ORF">LOTGIDRAFT_238699</name>
</gene>
<dbReference type="RefSeq" id="XP_009049505.1">
    <property type="nucleotide sequence ID" value="XM_009051257.1"/>
</dbReference>
<sequence>MSGQPSQRVRRNASPSHTKTGPIKAVKAFSMKHGSPIRGLMCGSPTANVGTQKPWSRKSPDVRASPERRSPCSPSYKDKSKIRQSPIQPLKRTNSLDTLGPYLTGQWPKESNVNMYHHYQTSGVFMLDKSTQTTEELDAPSDHLKPKGQGHKRSSSLGKGDQQKKDQYIKQQIQQLRKKDKHSDSTKFRQSPVQGNHSALSLTAPPTVFANQSKAIIIPTMSYIPKQPMSRYQRNSVEGLSVEIEKLWSKEVHYQCDSDEIETFREVPDGHRAPVPEVQRITCLMRNVDTQTPSSKNEDGIRGSNSSRCDSISPAINSNFLGPIDLSQPSSRSLSSECKSEKEIFEESPEPSYPSSPRLEKFLASPKLKDSYNFVREPPDGCEKVKAIEEFRQTPEKEPSFFCPVKPNQFVFKASIGSAFFKPYTALTSNTVTSIET</sequence>
<dbReference type="OMA" id="ISAHNYV"/>
<dbReference type="Pfam" id="PF15388">
    <property type="entry name" value="FAM117"/>
    <property type="match status" value="1"/>
</dbReference>
<dbReference type="GeneID" id="20250838"/>
<dbReference type="CTD" id="20250838"/>
<keyword evidence="4" id="KW-1185">Reference proteome</keyword>
<accession>V4CD03</accession>
<keyword evidence="1" id="KW-0597">Phosphoprotein</keyword>
<evidence type="ECO:0000313" key="4">
    <source>
        <dbReference type="Proteomes" id="UP000030746"/>
    </source>
</evidence>
<name>V4CD03_LOTGI</name>
<evidence type="ECO:0000256" key="1">
    <source>
        <dbReference type="ARBA" id="ARBA00022553"/>
    </source>
</evidence>
<dbReference type="EMBL" id="KB200907">
    <property type="protein sequence ID" value="ESO99794.1"/>
    <property type="molecule type" value="Genomic_DNA"/>
</dbReference>
<feature type="region of interest" description="Disordered" evidence="2">
    <location>
        <begin position="132"/>
        <end position="200"/>
    </location>
</feature>
<feature type="compositionally biased region" description="Polar residues" evidence="2">
    <location>
        <begin position="1"/>
        <end position="19"/>
    </location>
</feature>
<feature type="compositionally biased region" description="Basic and acidic residues" evidence="2">
    <location>
        <begin position="58"/>
        <end position="81"/>
    </location>
</feature>
<reference evidence="3 4" key="1">
    <citation type="journal article" date="2013" name="Nature">
        <title>Insights into bilaterian evolution from three spiralian genomes.</title>
        <authorList>
            <person name="Simakov O."/>
            <person name="Marletaz F."/>
            <person name="Cho S.J."/>
            <person name="Edsinger-Gonzales E."/>
            <person name="Havlak P."/>
            <person name="Hellsten U."/>
            <person name="Kuo D.H."/>
            <person name="Larsson T."/>
            <person name="Lv J."/>
            <person name="Arendt D."/>
            <person name="Savage R."/>
            <person name="Osoegawa K."/>
            <person name="de Jong P."/>
            <person name="Grimwood J."/>
            <person name="Chapman J.A."/>
            <person name="Shapiro H."/>
            <person name="Aerts A."/>
            <person name="Otillar R.P."/>
            <person name="Terry A.Y."/>
            <person name="Boore J.L."/>
            <person name="Grigoriev I.V."/>
            <person name="Lindberg D.R."/>
            <person name="Seaver E.C."/>
            <person name="Weisblat D.A."/>
            <person name="Putnam N.H."/>
            <person name="Rokhsar D.S."/>
        </authorList>
    </citation>
    <scope>NUCLEOTIDE SEQUENCE [LARGE SCALE GENOMIC DNA]</scope>
</reference>
<evidence type="ECO:0000313" key="3">
    <source>
        <dbReference type="EMBL" id="ESO99794.1"/>
    </source>
</evidence>